<gene>
    <name evidence="1" type="ORF">PORY_000517</name>
</gene>
<protein>
    <submittedName>
        <fullName evidence="1">Uncharacterized protein</fullName>
    </submittedName>
</protein>
<comment type="caution">
    <text evidence="1">The sequence shown here is derived from an EMBL/GenBank/DDBJ whole genome shotgun (WGS) entry which is preliminary data.</text>
</comment>
<evidence type="ECO:0000313" key="1">
    <source>
        <dbReference type="EMBL" id="KAG4306529.1"/>
    </source>
</evidence>
<keyword evidence="2" id="KW-1185">Reference proteome</keyword>
<dbReference type="Proteomes" id="UP000768646">
    <property type="component" value="Unassembled WGS sequence"/>
</dbReference>
<evidence type="ECO:0000313" key="2">
    <source>
        <dbReference type="Proteomes" id="UP000768646"/>
    </source>
</evidence>
<proteinExistence type="predicted"/>
<sequence>MSLQENVQDSTNNTNEHKAEESPAPVSTFPASGTAEPSNKVFIGNLSYKTTETDIRAFFEDIGNISGISIPVRRLYKTGEFRPQGIAFVTFSTKEDAQKAIEQCDRKELLDRIIIVTYANPQQGKTSGRRQKGLRSGTKKPLKKHTETQDSKESADNKAKKTNFVVDANSDGVVSGTQKQTDQVNSSGGGTAKTDNKHGRPRFSRPGVKRTPKGPPVDGIDSKTTVFVAGLSYDTKIEQLIEWFSEYKPLTAHVALRPIPRYMAQRLAARGEQRKGRGFGFVTFENEDMQNKAVIEMNDKEICGRRLTVKVAVDKPPQNQVSVNGSQKPDCDNAATD</sequence>
<reference evidence="1 2" key="1">
    <citation type="journal article" date="2021" name="Commun. Biol.">
        <title>Genomic insights into the host specific adaptation of the Pneumocystis genus.</title>
        <authorList>
            <person name="Cisse O.H."/>
            <person name="Ma L."/>
            <person name="Dekker J.P."/>
            <person name="Khil P.P."/>
            <person name="Youn J.-H."/>
            <person name="Brenchley J.M."/>
            <person name="Blair R."/>
            <person name="Pahar B."/>
            <person name="Chabe M."/>
            <person name="Van Rompay K.K.A."/>
            <person name="Keesler R."/>
            <person name="Sukura A."/>
            <person name="Hirsch V."/>
            <person name="Kutty G."/>
            <person name="Liu Y."/>
            <person name="Peng L."/>
            <person name="Chen J."/>
            <person name="Song J."/>
            <person name="Weissenbacher-Lang C."/>
            <person name="Xu J."/>
            <person name="Upham N.S."/>
            <person name="Stajich J.E."/>
            <person name="Cuomo C.A."/>
            <person name="Cushion M.T."/>
            <person name="Kovacs J.A."/>
        </authorList>
    </citation>
    <scope>NUCLEOTIDE SEQUENCE [LARGE SCALE GENOMIC DNA]</scope>
    <source>
        <strain evidence="1 2">RABM</strain>
    </source>
</reference>
<name>A0ACB7CJK0_9ASCO</name>
<dbReference type="EMBL" id="JABTEG010000001">
    <property type="protein sequence ID" value="KAG4306529.1"/>
    <property type="molecule type" value="Genomic_DNA"/>
</dbReference>
<organism evidence="1 2">
    <name type="scientific">Pneumocystis oryctolagi</name>
    <dbReference type="NCBI Taxonomy" id="42067"/>
    <lineage>
        <taxon>Eukaryota</taxon>
        <taxon>Fungi</taxon>
        <taxon>Dikarya</taxon>
        <taxon>Ascomycota</taxon>
        <taxon>Taphrinomycotina</taxon>
        <taxon>Pneumocystomycetes</taxon>
        <taxon>Pneumocystaceae</taxon>
        <taxon>Pneumocystis</taxon>
    </lineage>
</organism>
<accession>A0ACB7CJK0</accession>